<name>A0ABW9GA68_9GAMM</name>
<evidence type="ECO:0000313" key="3">
    <source>
        <dbReference type="Proteomes" id="UP001629953"/>
    </source>
</evidence>
<proteinExistence type="predicted"/>
<dbReference type="InterPro" id="IPR043128">
    <property type="entry name" value="Rev_trsase/Diguanyl_cyclase"/>
</dbReference>
<dbReference type="SMART" id="SM00052">
    <property type="entry name" value="EAL"/>
    <property type="match status" value="1"/>
</dbReference>
<comment type="caution">
    <text evidence="2">The sequence shown here is derived from an EMBL/GenBank/DDBJ whole genome shotgun (WGS) entry which is preliminary data.</text>
</comment>
<dbReference type="InterPro" id="IPR050706">
    <property type="entry name" value="Cyclic-di-GMP_PDE-like"/>
</dbReference>
<dbReference type="Proteomes" id="UP001629953">
    <property type="component" value="Unassembled WGS sequence"/>
</dbReference>
<feature type="domain" description="EAL" evidence="1">
    <location>
        <begin position="284"/>
        <end position="533"/>
    </location>
</feature>
<evidence type="ECO:0000313" key="2">
    <source>
        <dbReference type="EMBL" id="MFM2486575.1"/>
    </source>
</evidence>
<dbReference type="Gene3D" id="3.30.70.270">
    <property type="match status" value="1"/>
</dbReference>
<dbReference type="EMBL" id="JBEQCT010000009">
    <property type="protein sequence ID" value="MFM2486575.1"/>
    <property type="molecule type" value="Genomic_DNA"/>
</dbReference>
<dbReference type="InterPro" id="IPR000160">
    <property type="entry name" value="GGDEF_dom"/>
</dbReference>
<dbReference type="SMART" id="SM00267">
    <property type="entry name" value="GGDEF"/>
    <property type="match status" value="1"/>
</dbReference>
<dbReference type="CDD" id="cd01948">
    <property type="entry name" value="EAL"/>
    <property type="match status" value="1"/>
</dbReference>
<dbReference type="Pfam" id="PF00990">
    <property type="entry name" value="GGDEF"/>
    <property type="match status" value="1"/>
</dbReference>
<organism evidence="2 3">
    <name type="scientific">Celerinatantimonas yamalensis</name>
    <dbReference type="NCBI Taxonomy" id="559956"/>
    <lineage>
        <taxon>Bacteria</taxon>
        <taxon>Pseudomonadati</taxon>
        <taxon>Pseudomonadota</taxon>
        <taxon>Gammaproteobacteria</taxon>
        <taxon>Celerinatantimonadaceae</taxon>
        <taxon>Celerinatantimonas</taxon>
    </lineage>
</organism>
<accession>A0ABW9GA68</accession>
<gene>
    <name evidence="2" type="ORF">ABUE30_16205</name>
</gene>
<dbReference type="InterPro" id="IPR029787">
    <property type="entry name" value="Nucleotide_cyclase"/>
</dbReference>
<dbReference type="SUPFAM" id="SSF55073">
    <property type="entry name" value="Nucleotide cyclase"/>
    <property type="match status" value="1"/>
</dbReference>
<keyword evidence="3" id="KW-1185">Reference proteome</keyword>
<dbReference type="Pfam" id="PF00563">
    <property type="entry name" value="EAL"/>
    <property type="match status" value="1"/>
</dbReference>
<dbReference type="Gene3D" id="3.20.20.450">
    <property type="entry name" value="EAL domain"/>
    <property type="match status" value="1"/>
</dbReference>
<protein>
    <submittedName>
        <fullName evidence="2">Bifunctional diguanylate cyclase/phosphodiesterase</fullName>
    </submittedName>
</protein>
<dbReference type="InterPro" id="IPR035919">
    <property type="entry name" value="EAL_sf"/>
</dbReference>
<dbReference type="PROSITE" id="PS50883">
    <property type="entry name" value="EAL"/>
    <property type="match status" value="1"/>
</dbReference>
<dbReference type="SUPFAM" id="SSF141868">
    <property type="entry name" value="EAL domain-like"/>
    <property type="match status" value="1"/>
</dbReference>
<dbReference type="InterPro" id="IPR001633">
    <property type="entry name" value="EAL_dom"/>
</dbReference>
<dbReference type="PANTHER" id="PTHR33121">
    <property type="entry name" value="CYCLIC DI-GMP PHOSPHODIESTERASE PDEF"/>
    <property type="match status" value="1"/>
</dbReference>
<sequence>MDLDHRPSGTFQFDDQHMRDLFEQCLAPSFICDTAGNILCSNQAAMPLCAGRRTHLSALFEMTQHEWQSSSKRVVMVKPPYQQYYKFRSQPLESNPIVWLVQVCPQINSFDNLNRELHRTLYCDSLTQLPNHQAWFERSRSDSSSPSALVLLKLNNMRTLNVQLSFSTGNELLQRISAGLVAELGADIKIYRFPGAKFLLVLTNPCLDLSIWMEHKLRSSLPEAISVADNGMVYLDWKCGGTYYCPSTLDQALLEECAIALGHCSAGSIFQVYQRQYSRIIAQRNHQQERIYEALDQHRLELWLQAQSSYEGNVVGYEGLARLIDADGNVMMPDDFLPYIDANNWHCWLSRQVWQQATQMLEHWPDQHSIVPLSINLAGPELLDDTFFSLMLHAYQQSPRLRKRLSIELTETSKVGQLSKTKQRLTILTELGVTVFIDDFGTGHASLAQLVDVSISALKIDRLFVSQVIHSPKHACIIKASVQLAQNLGLKVIAEGVENQQQLEALSSLGCVIFQGFLFSRPQPYHKLCANLY</sequence>
<dbReference type="RefSeq" id="WP_408624878.1">
    <property type="nucleotide sequence ID" value="NZ_JBEQCT010000009.1"/>
</dbReference>
<reference evidence="2 3" key="1">
    <citation type="journal article" date="2013" name="Int. J. Syst. Evol. Microbiol.">
        <title>Celerinatantimonas yamalensis sp. nov., a cold-adapted diazotrophic bacterium from a cold permafrost brine.</title>
        <authorList>
            <person name="Shcherbakova V."/>
            <person name="Chuvilskaya N."/>
            <person name="Rivkina E."/>
            <person name="Demidov N."/>
            <person name="Uchaeva V."/>
            <person name="Suetin S."/>
            <person name="Suzina N."/>
            <person name="Gilichinsky D."/>
        </authorList>
    </citation>
    <scope>NUCLEOTIDE SEQUENCE [LARGE SCALE GENOMIC DNA]</scope>
    <source>
        <strain evidence="2 3">C7</strain>
    </source>
</reference>
<dbReference type="PANTHER" id="PTHR33121:SF79">
    <property type="entry name" value="CYCLIC DI-GMP PHOSPHODIESTERASE PDED-RELATED"/>
    <property type="match status" value="1"/>
</dbReference>
<evidence type="ECO:0000259" key="1">
    <source>
        <dbReference type="PROSITE" id="PS50883"/>
    </source>
</evidence>